<evidence type="ECO:0000256" key="4">
    <source>
        <dbReference type="ARBA" id="ARBA00023136"/>
    </source>
</evidence>
<gene>
    <name evidence="7" type="ORF">KDW03_02930</name>
</gene>
<comment type="subcellular location">
    <subcellularLocation>
        <location evidence="1">Membrane</location>
        <topology evidence="1">Multi-pass membrane protein</topology>
    </subcellularLocation>
</comment>
<feature type="transmembrane region" description="Helical" evidence="5">
    <location>
        <begin position="12"/>
        <end position="33"/>
    </location>
</feature>
<proteinExistence type="predicted"/>
<dbReference type="Pfam" id="PF01694">
    <property type="entry name" value="Rhomboid"/>
    <property type="match status" value="1"/>
</dbReference>
<evidence type="ECO:0000256" key="1">
    <source>
        <dbReference type="ARBA" id="ARBA00004141"/>
    </source>
</evidence>
<evidence type="ECO:0000313" key="8">
    <source>
        <dbReference type="Proteomes" id="UP001056539"/>
    </source>
</evidence>
<evidence type="ECO:0000256" key="2">
    <source>
        <dbReference type="ARBA" id="ARBA00022692"/>
    </source>
</evidence>
<keyword evidence="8" id="KW-1185">Reference proteome</keyword>
<keyword evidence="2 5" id="KW-0812">Transmembrane</keyword>
<dbReference type="PANTHER" id="PTHR43066:SF11">
    <property type="entry name" value="PEPTIDASE S54 RHOMBOID DOMAIN-CONTAINING PROTEIN"/>
    <property type="match status" value="1"/>
</dbReference>
<feature type="domain" description="Peptidase S54 rhomboid" evidence="6">
    <location>
        <begin position="60"/>
        <end position="211"/>
    </location>
</feature>
<evidence type="ECO:0000256" key="3">
    <source>
        <dbReference type="ARBA" id="ARBA00022989"/>
    </source>
</evidence>
<dbReference type="InterPro" id="IPR022764">
    <property type="entry name" value="Peptidase_S54_rhomboid_dom"/>
</dbReference>
<dbReference type="PANTHER" id="PTHR43066">
    <property type="entry name" value="RHOMBOID-RELATED PROTEIN"/>
    <property type="match status" value="1"/>
</dbReference>
<dbReference type="Gene3D" id="1.20.1540.10">
    <property type="entry name" value="Rhomboid-like"/>
    <property type="match status" value="1"/>
</dbReference>
<dbReference type="AlphaFoldDB" id="A0AAX3BF69"/>
<feature type="transmembrane region" description="Helical" evidence="5">
    <location>
        <begin position="193"/>
        <end position="212"/>
    </location>
</feature>
<dbReference type="RefSeq" id="WP_271435902.1">
    <property type="nucleotide sequence ID" value="NZ_CP073355.1"/>
</dbReference>
<dbReference type="GO" id="GO:0006508">
    <property type="term" value="P:proteolysis"/>
    <property type="evidence" value="ECO:0007669"/>
    <property type="project" value="UniProtKB-KW"/>
</dbReference>
<dbReference type="InterPro" id="IPR035952">
    <property type="entry name" value="Rhomboid-like_sf"/>
</dbReference>
<keyword evidence="7" id="KW-0645">Protease</keyword>
<feature type="transmembrane region" description="Helical" evidence="5">
    <location>
        <begin position="122"/>
        <end position="142"/>
    </location>
</feature>
<evidence type="ECO:0000313" key="7">
    <source>
        <dbReference type="EMBL" id="URA10773.1"/>
    </source>
</evidence>
<reference evidence="7" key="2">
    <citation type="submission" date="2022-06" db="EMBL/GenBank/DDBJ databases">
        <title>Thermospira aquatica gen. nov., sp. nov.</title>
        <authorList>
            <person name="Ben Ali Gam Z."/>
            <person name="Labat M."/>
        </authorList>
    </citation>
    <scope>NUCLEOTIDE SEQUENCE</scope>
    <source>
        <strain evidence="7">F1F22</strain>
    </source>
</reference>
<dbReference type="KEGG" id="taqu:KDW03_02930"/>
<reference evidence="7" key="1">
    <citation type="submission" date="2021-04" db="EMBL/GenBank/DDBJ databases">
        <authorList>
            <person name="Postec A."/>
        </authorList>
    </citation>
    <scope>NUCLEOTIDE SEQUENCE</scope>
    <source>
        <strain evidence="7">F1F22</strain>
    </source>
</reference>
<accession>A0AAX3BF69</accession>
<dbReference type="GO" id="GO:0004252">
    <property type="term" value="F:serine-type endopeptidase activity"/>
    <property type="evidence" value="ECO:0007669"/>
    <property type="project" value="InterPro"/>
</dbReference>
<name>A0AAX3BF69_9SPIR</name>
<sequence length="223" mass="25185">MIPIGDENPNTSFPLINTLLLVTNIGVFLYGVFHPDLYDVWIRQFAFVASEFWHSPFEHAFTLITYTFLHGGWGHIVGNMLFLYIFGDNVEDRLGHLSYLFFYFLAAIGGALLQGWFLRDSYIPMIGASAAISAIVIAYMFFFPTKNVVTLMFLGFFLVPVRIPAFFYILGWASLQVVYSLLMVGNMSLSGGVAYLAHLGGIVIGILWVIFGPKKTLRVRSRW</sequence>
<organism evidence="7 8">
    <name type="scientific">Thermospira aquatica</name>
    <dbReference type="NCBI Taxonomy" id="2828656"/>
    <lineage>
        <taxon>Bacteria</taxon>
        <taxon>Pseudomonadati</taxon>
        <taxon>Spirochaetota</taxon>
        <taxon>Spirochaetia</taxon>
        <taxon>Brevinematales</taxon>
        <taxon>Thermospiraceae</taxon>
        <taxon>Thermospira</taxon>
    </lineage>
</organism>
<evidence type="ECO:0000259" key="6">
    <source>
        <dbReference type="Pfam" id="PF01694"/>
    </source>
</evidence>
<dbReference type="GO" id="GO:0016020">
    <property type="term" value="C:membrane"/>
    <property type="evidence" value="ECO:0007669"/>
    <property type="project" value="UniProtKB-SubCell"/>
</dbReference>
<protein>
    <submittedName>
        <fullName evidence="7">Rhomboid family intramembrane serine protease</fullName>
    </submittedName>
</protein>
<dbReference type="SUPFAM" id="SSF144091">
    <property type="entry name" value="Rhomboid-like"/>
    <property type="match status" value="1"/>
</dbReference>
<feature type="transmembrane region" description="Helical" evidence="5">
    <location>
        <begin position="63"/>
        <end position="85"/>
    </location>
</feature>
<dbReference type="Proteomes" id="UP001056539">
    <property type="component" value="Chromosome"/>
</dbReference>
<dbReference type="EMBL" id="CP073355">
    <property type="protein sequence ID" value="URA10773.1"/>
    <property type="molecule type" value="Genomic_DNA"/>
</dbReference>
<keyword evidence="4 5" id="KW-0472">Membrane</keyword>
<feature type="transmembrane region" description="Helical" evidence="5">
    <location>
        <begin position="97"/>
        <end position="116"/>
    </location>
</feature>
<feature type="transmembrane region" description="Helical" evidence="5">
    <location>
        <begin position="149"/>
        <end position="173"/>
    </location>
</feature>
<keyword evidence="3 5" id="KW-1133">Transmembrane helix</keyword>
<keyword evidence="7" id="KW-0378">Hydrolase</keyword>
<evidence type="ECO:0000256" key="5">
    <source>
        <dbReference type="SAM" id="Phobius"/>
    </source>
</evidence>